<gene>
    <name evidence="3" type="ORF">Tci_861904</name>
</gene>
<evidence type="ECO:0000259" key="2">
    <source>
        <dbReference type="Pfam" id="PF23247"/>
    </source>
</evidence>
<feature type="domain" description="Disease resistance protein At4g27190-like leucine-rich repeats" evidence="2">
    <location>
        <begin position="14"/>
        <end position="92"/>
    </location>
</feature>
<accession>A0A699RZB1</accession>
<dbReference type="Pfam" id="PF23247">
    <property type="entry name" value="LRR_RPS2"/>
    <property type="match status" value="1"/>
</dbReference>
<evidence type="ECO:0000256" key="1">
    <source>
        <dbReference type="ARBA" id="ARBA00022821"/>
    </source>
</evidence>
<dbReference type="PANTHER" id="PTHR33463:SF96">
    <property type="entry name" value="LEUCINE-RICH REPEAT DOMAIN, L DOMAIN-LIKE PROTEIN-RELATED"/>
    <property type="match status" value="1"/>
</dbReference>
<dbReference type="Gene3D" id="3.80.10.10">
    <property type="entry name" value="Ribonuclease Inhibitor"/>
    <property type="match status" value="1"/>
</dbReference>
<dbReference type="InterPro" id="IPR050905">
    <property type="entry name" value="Plant_NBS-LRR"/>
</dbReference>
<proteinExistence type="predicted"/>
<evidence type="ECO:0000313" key="3">
    <source>
        <dbReference type="EMBL" id="GFC89934.1"/>
    </source>
</evidence>
<dbReference type="EMBL" id="BKCJ011123583">
    <property type="protein sequence ID" value="GFC89934.1"/>
    <property type="molecule type" value="Genomic_DNA"/>
</dbReference>
<dbReference type="AlphaFoldDB" id="A0A699RZB1"/>
<name>A0A699RZB1_TANCI</name>
<reference evidence="3" key="1">
    <citation type="journal article" date="2019" name="Sci. Rep.">
        <title>Draft genome of Tanacetum cinerariifolium, the natural source of mosquito coil.</title>
        <authorList>
            <person name="Yamashiro T."/>
            <person name="Shiraishi A."/>
            <person name="Satake H."/>
            <person name="Nakayama K."/>
        </authorList>
    </citation>
    <scope>NUCLEOTIDE SEQUENCE</scope>
</reference>
<protein>
    <submittedName>
        <fullName evidence="3">NB-ARC domains-containing protein</fullName>
    </submittedName>
</protein>
<keyword evidence="1" id="KW-0611">Plant defense</keyword>
<sequence length="98" mass="11290">VQSFFYEEDATPKLEKLFVSDMENLKEIWPPQFSIEIEQLSSSLRSIEVNKCDSLVKLFSCNPFPLFNNLQELKVKSCGSIQVLFGTDLGRARKIEEQ</sequence>
<dbReference type="InterPro" id="IPR057135">
    <property type="entry name" value="At4g27190-like_LRR"/>
</dbReference>
<dbReference type="InterPro" id="IPR032675">
    <property type="entry name" value="LRR_dom_sf"/>
</dbReference>
<dbReference type="PANTHER" id="PTHR33463">
    <property type="entry name" value="NB-ARC DOMAIN-CONTAINING PROTEIN-RELATED"/>
    <property type="match status" value="1"/>
</dbReference>
<feature type="non-terminal residue" evidence="3">
    <location>
        <position position="1"/>
    </location>
</feature>
<feature type="non-terminal residue" evidence="3">
    <location>
        <position position="98"/>
    </location>
</feature>
<organism evidence="3">
    <name type="scientific">Tanacetum cinerariifolium</name>
    <name type="common">Dalmatian daisy</name>
    <name type="synonym">Chrysanthemum cinerariifolium</name>
    <dbReference type="NCBI Taxonomy" id="118510"/>
    <lineage>
        <taxon>Eukaryota</taxon>
        <taxon>Viridiplantae</taxon>
        <taxon>Streptophyta</taxon>
        <taxon>Embryophyta</taxon>
        <taxon>Tracheophyta</taxon>
        <taxon>Spermatophyta</taxon>
        <taxon>Magnoliopsida</taxon>
        <taxon>eudicotyledons</taxon>
        <taxon>Gunneridae</taxon>
        <taxon>Pentapetalae</taxon>
        <taxon>asterids</taxon>
        <taxon>campanulids</taxon>
        <taxon>Asterales</taxon>
        <taxon>Asteraceae</taxon>
        <taxon>Asteroideae</taxon>
        <taxon>Anthemideae</taxon>
        <taxon>Anthemidinae</taxon>
        <taxon>Tanacetum</taxon>
    </lineage>
</organism>
<comment type="caution">
    <text evidence="3">The sequence shown here is derived from an EMBL/GenBank/DDBJ whole genome shotgun (WGS) entry which is preliminary data.</text>
</comment>